<evidence type="ECO:0000256" key="1">
    <source>
        <dbReference type="ARBA" id="ARBA00004123"/>
    </source>
</evidence>
<dbReference type="PROSITE" id="PS50157">
    <property type="entry name" value="ZINC_FINGER_C2H2_2"/>
    <property type="match status" value="1"/>
</dbReference>
<accession>R1EHW4</accession>
<sequence length="458" mass="50537">MDSPGSPLSELSSDEFQEDVKTEDRSLSVDTYNDADHDSVRPPKRQRTGAGPSSGLANFRASSAEITAPPDADADIYISEDTDGSVPASPHHTGYGGGGGGGGGGGMQDEESFGQEQVTVCKWEGCESGDLGNMDKLVDHLHDDHIGTRQKKYSCEWTDCARKGIPHASGYALRAHMRSHTREKPFYCTLPECDRAFTRSDALAKHMRTVHETEALRPSDPVPKHHSSNPSNKNQRLRLVFKNNGTDKSGSPMPASPHSQSTTGQQLPPPPVENEYEHNNVLYRPLDPSLPSGPLTRKFPHDIQFTKAELDMPAPDLARLLHRQIHWATQEGEELKTEVEQLEKRRKDEWLAKELVLENAMEAELGQLERVDRLLREENPSAAAFRELLREDVKVGKSLDVEPKPNWRDIVVPEKIEKTREKDGLEAAAGAPGSFDEAGDPVVEHRPEHMDIGVAGGP</sequence>
<comment type="subcellular location">
    <subcellularLocation>
        <location evidence="1">Nucleus</location>
    </subcellularLocation>
</comment>
<dbReference type="InterPro" id="IPR043359">
    <property type="entry name" value="GLI-like"/>
</dbReference>
<dbReference type="Proteomes" id="UP000013521">
    <property type="component" value="Unassembled WGS sequence"/>
</dbReference>
<dbReference type="Pfam" id="PF00096">
    <property type="entry name" value="zf-C2H2"/>
    <property type="match status" value="1"/>
</dbReference>
<dbReference type="STRING" id="1287680.R1EHW4"/>
<evidence type="ECO:0000256" key="5">
    <source>
        <dbReference type="ARBA" id="ARBA00022833"/>
    </source>
</evidence>
<dbReference type="InterPro" id="IPR036236">
    <property type="entry name" value="Znf_C2H2_sf"/>
</dbReference>
<dbReference type="OrthoDB" id="3214149at2759"/>
<evidence type="ECO:0000256" key="4">
    <source>
        <dbReference type="ARBA" id="ARBA00022771"/>
    </source>
</evidence>
<dbReference type="FunFam" id="3.30.160.60:FF:000201">
    <property type="entry name" value="C2H2 finger domain protein (Gli3)"/>
    <property type="match status" value="1"/>
</dbReference>
<dbReference type="GO" id="GO:0000981">
    <property type="term" value="F:DNA-binding transcription factor activity, RNA polymerase II-specific"/>
    <property type="evidence" value="ECO:0007669"/>
    <property type="project" value="TreeGrafter"/>
</dbReference>
<dbReference type="FunFam" id="3.30.160.60:FF:000031">
    <property type="entry name" value="GLI family zinc finger 3"/>
    <property type="match status" value="1"/>
</dbReference>
<dbReference type="PANTHER" id="PTHR45718:SF4">
    <property type="entry name" value="TRANSCRIPTIONAL ACTIVATOR CUBITUS INTERRUPTUS"/>
    <property type="match status" value="1"/>
</dbReference>
<evidence type="ECO:0000256" key="8">
    <source>
        <dbReference type="SAM" id="MobiDB-lite"/>
    </source>
</evidence>
<dbReference type="InterPro" id="IPR013087">
    <property type="entry name" value="Znf_C2H2_type"/>
</dbReference>
<dbReference type="HOGENOM" id="CLU_046889_1_0_1"/>
<gene>
    <name evidence="10" type="ORF">UCRNP2_6174</name>
</gene>
<feature type="region of interest" description="Disordered" evidence="8">
    <location>
        <begin position="1"/>
        <end position="63"/>
    </location>
</feature>
<dbReference type="KEGG" id="npa:UCRNP2_6174"/>
<dbReference type="Gene3D" id="3.30.160.60">
    <property type="entry name" value="Classic Zinc Finger"/>
    <property type="match status" value="3"/>
</dbReference>
<keyword evidence="4 7" id="KW-0863">Zinc-finger</keyword>
<feature type="region of interest" description="Disordered" evidence="8">
    <location>
        <begin position="211"/>
        <end position="276"/>
    </location>
</feature>
<evidence type="ECO:0000256" key="3">
    <source>
        <dbReference type="ARBA" id="ARBA00022737"/>
    </source>
</evidence>
<keyword evidence="6" id="KW-0539">Nucleus</keyword>
<keyword evidence="2" id="KW-0479">Metal-binding</keyword>
<feature type="compositionally biased region" description="Gly residues" evidence="8">
    <location>
        <begin position="94"/>
        <end position="107"/>
    </location>
</feature>
<organism evidence="10 11">
    <name type="scientific">Botryosphaeria parva (strain UCR-NP2)</name>
    <name type="common">Grapevine canker fungus</name>
    <name type="synonym">Neofusicoccum parvum</name>
    <dbReference type="NCBI Taxonomy" id="1287680"/>
    <lineage>
        <taxon>Eukaryota</taxon>
        <taxon>Fungi</taxon>
        <taxon>Dikarya</taxon>
        <taxon>Ascomycota</taxon>
        <taxon>Pezizomycotina</taxon>
        <taxon>Dothideomycetes</taxon>
        <taxon>Dothideomycetes incertae sedis</taxon>
        <taxon>Botryosphaeriales</taxon>
        <taxon>Botryosphaeriaceae</taxon>
        <taxon>Neofusicoccum</taxon>
    </lineage>
</organism>
<dbReference type="GO" id="GO:0000978">
    <property type="term" value="F:RNA polymerase II cis-regulatory region sequence-specific DNA binding"/>
    <property type="evidence" value="ECO:0007669"/>
    <property type="project" value="TreeGrafter"/>
</dbReference>
<name>R1EHW4_BOTPV</name>
<protein>
    <submittedName>
        <fullName evidence="10">Putative c2h2 finger domain protein</fullName>
    </submittedName>
</protein>
<dbReference type="PANTHER" id="PTHR45718">
    <property type="entry name" value="TRANSCRIPTIONAL ACTIVATOR CUBITUS INTERRUPTUS"/>
    <property type="match status" value="1"/>
</dbReference>
<feature type="domain" description="C2H2-type" evidence="9">
    <location>
        <begin position="186"/>
        <end position="216"/>
    </location>
</feature>
<dbReference type="OMA" id="QEQVTVC"/>
<feature type="region of interest" description="Disordered" evidence="8">
    <location>
        <begin position="75"/>
        <end position="114"/>
    </location>
</feature>
<dbReference type="eggNOG" id="KOG1721">
    <property type="taxonomic scope" value="Eukaryota"/>
</dbReference>
<dbReference type="SMART" id="SM00355">
    <property type="entry name" value="ZnF_C2H2"/>
    <property type="match status" value="3"/>
</dbReference>
<feature type="compositionally biased region" description="Polar residues" evidence="8">
    <location>
        <begin position="257"/>
        <end position="266"/>
    </location>
</feature>
<feature type="region of interest" description="Disordered" evidence="8">
    <location>
        <begin position="418"/>
        <end position="442"/>
    </location>
</feature>
<dbReference type="Pfam" id="PF23561">
    <property type="entry name" value="zf-C2H2_15"/>
    <property type="match status" value="1"/>
</dbReference>
<dbReference type="GO" id="GO:0005634">
    <property type="term" value="C:nucleus"/>
    <property type="evidence" value="ECO:0007669"/>
    <property type="project" value="UniProtKB-SubCell"/>
</dbReference>
<dbReference type="GO" id="GO:0008270">
    <property type="term" value="F:zinc ion binding"/>
    <property type="evidence" value="ECO:0007669"/>
    <property type="project" value="UniProtKB-KW"/>
</dbReference>
<feature type="compositionally biased region" description="Basic and acidic residues" evidence="8">
    <location>
        <begin position="18"/>
        <end position="27"/>
    </location>
</feature>
<reference evidence="11" key="1">
    <citation type="journal article" date="2013" name="Genome Announc.">
        <title>Draft genome sequence of Neofusicoccum parvum isolate UCR-NP2, a fungal vascular pathogen associated with grapevine cankers.</title>
        <authorList>
            <person name="Blanco-Ulate B."/>
            <person name="Rolshausen P."/>
            <person name="Cantu D."/>
        </authorList>
    </citation>
    <scope>NUCLEOTIDE SEQUENCE [LARGE SCALE GENOMIC DNA]</scope>
    <source>
        <strain evidence="11">UCR-NP2</strain>
    </source>
</reference>
<evidence type="ECO:0000256" key="6">
    <source>
        <dbReference type="ARBA" id="ARBA00023242"/>
    </source>
</evidence>
<keyword evidence="5" id="KW-0862">Zinc</keyword>
<evidence type="ECO:0000256" key="7">
    <source>
        <dbReference type="PROSITE-ProRule" id="PRU00042"/>
    </source>
</evidence>
<evidence type="ECO:0000313" key="11">
    <source>
        <dbReference type="Proteomes" id="UP000013521"/>
    </source>
</evidence>
<evidence type="ECO:0000256" key="2">
    <source>
        <dbReference type="ARBA" id="ARBA00022723"/>
    </source>
</evidence>
<proteinExistence type="predicted"/>
<dbReference type="EMBL" id="KB916361">
    <property type="protein sequence ID" value="EOD47107.1"/>
    <property type="molecule type" value="Genomic_DNA"/>
</dbReference>
<evidence type="ECO:0000259" key="9">
    <source>
        <dbReference type="PROSITE" id="PS50157"/>
    </source>
</evidence>
<dbReference type="InterPro" id="IPR056436">
    <property type="entry name" value="Znf-C2H2_ZIC1-5/GLI1-3-like"/>
</dbReference>
<dbReference type="AlphaFoldDB" id="R1EHW4"/>
<dbReference type="SUPFAM" id="SSF57667">
    <property type="entry name" value="beta-beta-alpha zinc fingers"/>
    <property type="match status" value="1"/>
</dbReference>
<evidence type="ECO:0000313" key="10">
    <source>
        <dbReference type="EMBL" id="EOD47107.1"/>
    </source>
</evidence>
<dbReference type="PROSITE" id="PS00028">
    <property type="entry name" value="ZINC_FINGER_C2H2_1"/>
    <property type="match status" value="1"/>
</dbReference>
<keyword evidence="3" id="KW-0677">Repeat</keyword>